<evidence type="ECO:0000259" key="1">
    <source>
        <dbReference type="Pfam" id="PF12695"/>
    </source>
</evidence>
<dbReference type="Pfam" id="PF12695">
    <property type="entry name" value="Abhydrolase_5"/>
    <property type="match status" value="1"/>
</dbReference>
<feature type="domain" description="Alpha/beta hydrolase fold-5" evidence="1">
    <location>
        <begin position="94"/>
        <end position="197"/>
    </location>
</feature>
<protein>
    <recommendedName>
        <fullName evidence="1">Alpha/beta hydrolase fold-5 domain-containing protein</fullName>
    </recommendedName>
</protein>
<sequence length="210" mass="23218">MAPILPPEVRTSLAVMRSPRLAVLVLPGGTDFSYRPFSRTQGSAVRMYPFSLSIQARFGSAVRVHQATYRVYGWNGGQASPMPHARFALDRMKAAYPDTPVALIGHSMGGRIVAHLGADETVSDILALAPWWQFADWRYIHDDARVLAIHGEADTVTRHQRTQKGIAELTARGVNAEYLPVPGGRHAMLDHLGLWHGRTLDFVDAALRRT</sequence>
<proteinExistence type="predicted"/>
<evidence type="ECO:0000313" key="2">
    <source>
        <dbReference type="EMBL" id="GAA4756394.1"/>
    </source>
</evidence>
<comment type="caution">
    <text evidence="2">The sequence shown here is derived from an EMBL/GenBank/DDBJ whole genome shotgun (WGS) entry which is preliminary data.</text>
</comment>
<gene>
    <name evidence="2" type="ORF">GCM10023217_30390</name>
</gene>
<reference evidence="3" key="1">
    <citation type="journal article" date="2019" name="Int. J. Syst. Evol. Microbiol.">
        <title>The Global Catalogue of Microorganisms (GCM) 10K type strain sequencing project: providing services to taxonomists for standard genome sequencing and annotation.</title>
        <authorList>
            <consortium name="The Broad Institute Genomics Platform"/>
            <consortium name="The Broad Institute Genome Sequencing Center for Infectious Disease"/>
            <person name="Wu L."/>
            <person name="Ma J."/>
        </authorList>
    </citation>
    <scope>NUCLEOTIDE SEQUENCE [LARGE SCALE GENOMIC DNA]</scope>
    <source>
        <strain evidence="3">JCM 18077</strain>
    </source>
</reference>
<dbReference type="EMBL" id="BAABIE010000016">
    <property type="protein sequence ID" value="GAA4756394.1"/>
    <property type="molecule type" value="Genomic_DNA"/>
</dbReference>
<organism evidence="2 3">
    <name type="scientific">Gordonia alkaliphila</name>
    <dbReference type="NCBI Taxonomy" id="1053547"/>
    <lineage>
        <taxon>Bacteria</taxon>
        <taxon>Bacillati</taxon>
        <taxon>Actinomycetota</taxon>
        <taxon>Actinomycetes</taxon>
        <taxon>Mycobacteriales</taxon>
        <taxon>Gordoniaceae</taxon>
        <taxon>Gordonia</taxon>
    </lineage>
</organism>
<dbReference type="InterPro" id="IPR029059">
    <property type="entry name" value="AB_hydrolase_5"/>
</dbReference>
<keyword evidence="3" id="KW-1185">Reference proteome</keyword>
<accession>A0ABP8ZH59</accession>
<dbReference type="Proteomes" id="UP001500822">
    <property type="component" value="Unassembled WGS sequence"/>
</dbReference>
<name>A0ABP8ZH59_9ACTN</name>
<evidence type="ECO:0000313" key="3">
    <source>
        <dbReference type="Proteomes" id="UP001500822"/>
    </source>
</evidence>
<dbReference type="InterPro" id="IPR029058">
    <property type="entry name" value="AB_hydrolase_fold"/>
</dbReference>
<dbReference type="Gene3D" id="3.40.50.1820">
    <property type="entry name" value="alpha/beta hydrolase"/>
    <property type="match status" value="1"/>
</dbReference>
<dbReference type="SUPFAM" id="SSF53474">
    <property type="entry name" value="alpha/beta-Hydrolases"/>
    <property type="match status" value="1"/>
</dbReference>